<dbReference type="GO" id="GO:0004521">
    <property type="term" value="F:RNA endonuclease activity"/>
    <property type="evidence" value="ECO:0007669"/>
    <property type="project" value="InterPro"/>
</dbReference>
<evidence type="ECO:0000313" key="10">
    <source>
        <dbReference type="EMBL" id="PWK16958.1"/>
    </source>
</evidence>
<dbReference type="NCBIfam" id="TIGR01573">
    <property type="entry name" value="cas2"/>
    <property type="match status" value="1"/>
</dbReference>
<dbReference type="Proteomes" id="UP000245489">
    <property type="component" value="Unassembled WGS sequence"/>
</dbReference>
<evidence type="ECO:0000256" key="8">
    <source>
        <dbReference type="ARBA" id="ARBA00023118"/>
    </source>
</evidence>
<comment type="caution">
    <text evidence="10">The sequence shown here is derived from an EMBL/GenBank/DDBJ whole genome shotgun (WGS) entry which is preliminary data.</text>
</comment>
<evidence type="ECO:0000256" key="9">
    <source>
        <dbReference type="HAMAP-Rule" id="MF_01471"/>
    </source>
</evidence>
<name>A0A316DH45_9BACT</name>
<dbReference type="InterPro" id="IPR021127">
    <property type="entry name" value="CRISPR_associated_Cas2"/>
</dbReference>
<comment type="similarity">
    <text evidence="2 9">Belongs to the CRISPR-associated endoribonuclease Cas2 protein family.</text>
</comment>
<keyword evidence="8 9" id="KW-0051">Antiviral defense</keyword>
<dbReference type="GO" id="GO:0051607">
    <property type="term" value="P:defense response to virus"/>
    <property type="evidence" value="ECO:0007669"/>
    <property type="project" value="UniProtKB-UniRule"/>
</dbReference>
<evidence type="ECO:0000256" key="5">
    <source>
        <dbReference type="ARBA" id="ARBA00022759"/>
    </source>
</evidence>
<protein>
    <recommendedName>
        <fullName evidence="9">CRISPR-associated endoribonuclease Cas2</fullName>
        <ecNumber evidence="9">3.1.-.-</ecNumber>
    </recommendedName>
</protein>
<dbReference type="EC" id="3.1.-.-" evidence="9"/>
<dbReference type="Gene3D" id="3.30.70.240">
    <property type="match status" value="1"/>
</dbReference>
<evidence type="ECO:0000256" key="7">
    <source>
        <dbReference type="ARBA" id="ARBA00022842"/>
    </source>
</evidence>
<dbReference type="HAMAP" id="MF_01471">
    <property type="entry name" value="Cas2"/>
    <property type="match status" value="1"/>
</dbReference>
<evidence type="ECO:0000313" key="11">
    <source>
        <dbReference type="Proteomes" id="UP000245489"/>
    </source>
</evidence>
<evidence type="ECO:0000256" key="2">
    <source>
        <dbReference type="ARBA" id="ARBA00009959"/>
    </source>
</evidence>
<dbReference type="GO" id="GO:0046872">
    <property type="term" value="F:metal ion binding"/>
    <property type="evidence" value="ECO:0007669"/>
    <property type="project" value="UniProtKB-UniRule"/>
</dbReference>
<sequence>MPRKKKTLPKPITKLNEDWKMAGLPFLPEKQINELVALDKIPETIPEGLKGFFDFFQNAQKLKRSEDMYCFIMYDIENTKIRNMMAKYLIQKGCIRVQKSIYFARFHRKLQKEVTITLRKMQACYENQDSILVLPVGEDMLNSLTCIGKSFEFKIIAAPKHTLFF</sequence>
<organism evidence="10 11">
    <name type="scientific">Arcicella aurantiaca</name>
    <dbReference type="NCBI Taxonomy" id="591202"/>
    <lineage>
        <taxon>Bacteria</taxon>
        <taxon>Pseudomonadati</taxon>
        <taxon>Bacteroidota</taxon>
        <taxon>Cytophagia</taxon>
        <taxon>Cytophagales</taxon>
        <taxon>Flectobacillaceae</taxon>
        <taxon>Arcicella</taxon>
    </lineage>
</organism>
<dbReference type="AlphaFoldDB" id="A0A316DH45"/>
<comment type="function">
    <text evidence="9">CRISPR (clustered regularly interspaced short palindromic repeat), is an adaptive immune system that provides protection against mobile genetic elements (viruses, transposable elements and conjugative plasmids). CRISPR clusters contain sequences complementary to antecedent mobile elements and target invading nucleic acids. CRISPR clusters are transcribed and processed into CRISPR RNA (crRNA). Functions as a ssRNA-specific endoribonuclease. Involved in the integration of spacer DNA into the CRISPR cassette.</text>
</comment>
<keyword evidence="3 9" id="KW-0540">Nuclease</keyword>
<feature type="binding site" evidence="9">
    <location>
        <position position="75"/>
    </location>
    <ligand>
        <name>Mg(2+)</name>
        <dbReference type="ChEBI" id="CHEBI:18420"/>
        <note>catalytic</note>
    </ligand>
</feature>
<proteinExistence type="inferred from homology"/>
<dbReference type="RefSeq" id="WP_109745262.1">
    <property type="nucleotide sequence ID" value="NZ_QGGO01000040.1"/>
</dbReference>
<dbReference type="GO" id="GO:0016787">
    <property type="term" value="F:hydrolase activity"/>
    <property type="evidence" value="ECO:0007669"/>
    <property type="project" value="UniProtKB-KW"/>
</dbReference>
<evidence type="ECO:0000256" key="3">
    <source>
        <dbReference type="ARBA" id="ARBA00022722"/>
    </source>
</evidence>
<keyword evidence="5 9" id="KW-0255">Endonuclease</keyword>
<dbReference type="InterPro" id="IPR019199">
    <property type="entry name" value="Virulence_VapD/CRISPR_Cas2"/>
</dbReference>
<evidence type="ECO:0000256" key="4">
    <source>
        <dbReference type="ARBA" id="ARBA00022723"/>
    </source>
</evidence>
<keyword evidence="7 9" id="KW-0460">Magnesium</keyword>
<evidence type="ECO:0000256" key="6">
    <source>
        <dbReference type="ARBA" id="ARBA00022801"/>
    </source>
</evidence>
<dbReference type="SUPFAM" id="SSF143430">
    <property type="entry name" value="TTP0101/SSO1404-like"/>
    <property type="match status" value="1"/>
</dbReference>
<evidence type="ECO:0000256" key="1">
    <source>
        <dbReference type="ARBA" id="ARBA00001946"/>
    </source>
</evidence>
<dbReference type="GO" id="GO:0043571">
    <property type="term" value="P:maintenance of CRISPR repeat elements"/>
    <property type="evidence" value="ECO:0007669"/>
    <property type="project" value="UniProtKB-UniRule"/>
</dbReference>
<comment type="subunit">
    <text evidence="9">Homodimer, forms a heterotetramer with a Cas1 homodimer.</text>
</comment>
<keyword evidence="11" id="KW-1185">Reference proteome</keyword>
<comment type="cofactor">
    <cofactor evidence="1 9">
        <name>Mg(2+)</name>
        <dbReference type="ChEBI" id="CHEBI:18420"/>
    </cofactor>
</comment>
<reference evidence="10 11" key="1">
    <citation type="submission" date="2018-05" db="EMBL/GenBank/DDBJ databases">
        <title>Genomic Encyclopedia of Archaeal and Bacterial Type Strains, Phase II (KMG-II): from individual species to whole genera.</title>
        <authorList>
            <person name="Goeker M."/>
        </authorList>
    </citation>
    <scope>NUCLEOTIDE SEQUENCE [LARGE SCALE GENOMIC DNA]</scope>
    <source>
        <strain evidence="10 11">DSM 22214</strain>
    </source>
</reference>
<dbReference type="OrthoDB" id="960081at2"/>
<keyword evidence="4 9" id="KW-0479">Metal-binding</keyword>
<dbReference type="Pfam" id="PF09827">
    <property type="entry name" value="CRISPR_Cas2"/>
    <property type="match status" value="1"/>
</dbReference>
<gene>
    <name evidence="9" type="primary">cas2</name>
    <name evidence="10" type="ORF">LV89_04616</name>
</gene>
<dbReference type="EMBL" id="QGGO01000040">
    <property type="protein sequence ID" value="PWK16958.1"/>
    <property type="molecule type" value="Genomic_DNA"/>
</dbReference>
<accession>A0A316DH45</accession>
<keyword evidence="6 9" id="KW-0378">Hydrolase</keyword>